<dbReference type="SUPFAM" id="SSF81901">
    <property type="entry name" value="HCP-like"/>
    <property type="match status" value="2"/>
</dbReference>
<organism evidence="8">
    <name type="scientific">Ananas comosus var. bracteatus</name>
    <name type="common">red pineapple</name>
    <dbReference type="NCBI Taxonomy" id="296719"/>
    <lineage>
        <taxon>Eukaryota</taxon>
        <taxon>Viridiplantae</taxon>
        <taxon>Streptophyta</taxon>
        <taxon>Embryophyta</taxon>
        <taxon>Tracheophyta</taxon>
        <taxon>Spermatophyta</taxon>
        <taxon>Magnoliopsida</taxon>
        <taxon>Liliopsida</taxon>
        <taxon>Poales</taxon>
        <taxon>Bromeliaceae</taxon>
        <taxon>Bromelioideae</taxon>
        <taxon>Ananas</taxon>
    </lineage>
</organism>
<evidence type="ECO:0000256" key="6">
    <source>
        <dbReference type="SAM" id="MobiDB-lite"/>
    </source>
</evidence>
<keyword evidence="4" id="KW-0863">Zinc-finger</keyword>
<feature type="compositionally biased region" description="Polar residues" evidence="6">
    <location>
        <begin position="379"/>
        <end position="390"/>
    </location>
</feature>
<dbReference type="Pfam" id="PF01535">
    <property type="entry name" value="PPR"/>
    <property type="match status" value="4"/>
</dbReference>
<dbReference type="PANTHER" id="PTHR45717:SF3">
    <property type="entry name" value="OS04G0544400 PROTEIN"/>
    <property type="match status" value="1"/>
</dbReference>
<feature type="repeat" description="PPR" evidence="5">
    <location>
        <begin position="674"/>
        <end position="708"/>
    </location>
</feature>
<dbReference type="PROSITE" id="PS50114">
    <property type="entry name" value="GATA_ZN_FINGER_2"/>
    <property type="match status" value="1"/>
</dbReference>
<dbReference type="InterPro" id="IPR000679">
    <property type="entry name" value="Znf_GATA"/>
</dbReference>
<proteinExistence type="inferred from homology"/>
<dbReference type="Pfam" id="PF13041">
    <property type="entry name" value="PPR_2"/>
    <property type="match status" value="1"/>
</dbReference>
<dbReference type="EMBL" id="LR862137">
    <property type="protein sequence ID" value="CAD1844962.1"/>
    <property type="molecule type" value="Genomic_DNA"/>
</dbReference>
<keyword evidence="2" id="KW-0677">Repeat</keyword>
<dbReference type="Pfam" id="PF00320">
    <property type="entry name" value="GATA"/>
    <property type="match status" value="1"/>
</dbReference>
<feature type="repeat" description="PPR" evidence="5">
    <location>
        <begin position="850"/>
        <end position="884"/>
    </location>
</feature>
<dbReference type="GO" id="GO:0005739">
    <property type="term" value="C:mitochondrion"/>
    <property type="evidence" value="ECO:0007669"/>
    <property type="project" value="TreeGrafter"/>
</dbReference>
<comment type="similarity">
    <text evidence="1">Belongs to the PPR family. P subfamily.</text>
</comment>
<dbReference type="SUPFAM" id="SSF57716">
    <property type="entry name" value="Glucocorticoid receptor-like (DNA-binding domain)"/>
    <property type="match status" value="1"/>
</dbReference>
<dbReference type="FunFam" id="1.25.40.10:FF:000253">
    <property type="entry name" value="Pentatricopeptide repeat-containing protein"/>
    <property type="match status" value="1"/>
</dbReference>
<dbReference type="SMART" id="SM00401">
    <property type="entry name" value="ZnF_GATA"/>
    <property type="match status" value="1"/>
</dbReference>
<name>A0A6V7QP20_ANACO</name>
<gene>
    <name evidence="8" type="ORF">CB5_LOCUS28173</name>
</gene>
<feature type="compositionally biased region" description="Polar residues" evidence="6">
    <location>
        <begin position="464"/>
        <end position="476"/>
    </location>
</feature>
<dbReference type="GO" id="GO:0006355">
    <property type="term" value="P:regulation of DNA-templated transcription"/>
    <property type="evidence" value="ECO:0007669"/>
    <property type="project" value="InterPro"/>
</dbReference>
<dbReference type="CDD" id="cd00202">
    <property type="entry name" value="ZnF_GATA"/>
    <property type="match status" value="1"/>
</dbReference>
<dbReference type="PROSITE" id="PS51375">
    <property type="entry name" value="PPR"/>
    <property type="match status" value="3"/>
</dbReference>
<evidence type="ECO:0000256" key="5">
    <source>
        <dbReference type="PROSITE-ProRule" id="PRU00708"/>
    </source>
</evidence>
<feature type="domain" description="GATA-type" evidence="7">
    <location>
        <begin position="30"/>
        <end position="63"/>
    </location>
</feature>
<feature type="region of interest" description="Disordered" evidence="6">
    <location>
        <begin position="459"/>
        <end position="484"/>
    </location>
</feature>
<evidence type="ECO:0000256" key="1">
    <source>
        <dbReference type="ARBA" id="ARBA00007626"/>
    </source>
</evidence>
<reference evidence="8" key="1">
    <citation type="submission" date="2020-07" db="EMBL/GenBank/DDBJ databases">
        <authorList>
            <person name="Lin J."/>
        </authorList>
    </citation>
    <scope>NUCLEOTIDE SEQUENCE</scope>
</reference>
<evidence type="ECO:0000256" key="4">
    <source>
        <dbReference type="PROSITE-ProRule" id="PRU00094"/>
    </source>
</evidence>
<dbReference type="Gene3D" id="3.30.50.10">
    <property type="entry name" value="Erythroid Transcription Factor GATA-1, subunit A"/>
    <property type="match status" value="1"/>
</dbReference>
<dbReference type="FunFam" id="1.25.40.10:FF:000516">
    <property type="entry name" value="Pentatricopeptide repeat-containing protein"/>
    <property type="match status" value="1"/>
</dbReference>
<dbReference type="Gene3D" id="1.25.40.10">
    <property type="entry name" value="Tetratricopeptide repeat domain"/>
    <property type="match status" value="3"/>
</dbReference>
<protein>
    <recommendedName>
        <fullName evidence="7">GATA-type domain-containing protein</fullName>
    </recommendedName>
</protein>
<keyword evidence="3" id="KW-0809">Transit peptide</keyword>
<feature type="region of interest" description="Disordered" evidence="6">
    <location>
        <begin position="366"/>
        <end position="390"/>
    </location>
</feature>
<feature type="repeat" description="PPR" evidence="5">
    <location>
        <begin position="639"/>
        <end position="673"/>
    </location>
</feature>
<dbReference type="NCBIfam" id="TIGR00756">
    <property type="entry name" value="PPR"/>
    <property type="match status" value="1"/>
</dbReference>
<dbReference type="InterPro" id="IPR011990">
    <property type="entry name" value="TPR-like_helical_dom_sf"/>
</dbReference>
<dbReference type="InterPro" id="IPR013088">
    <property type="entry name" value="Znf_NHR/GATA"/>
</dbReference>
<evidence type="ECO:0000313" key="8">
    <source>
        <dbReference type="EMBL" id="CAD1844962.1"/>
    </source>
</evidence>
<feature type="region of interest" description="Disordered" evidence="6">
    <location>
        <begin position="239"/>
        <end position="266"/>
    </location>
</feature>
<evidence type="ECO:0000256" key="3">
    <source>
        <dbReference type="ARBA" id="ARBA00022946"/>
    </source>
</evidence>
<dbReference type="GO" id="GO:0008270">
    <property type="term" value="F:zinc ion binding"/>
    <property type="evidence" value="ECO:0007669"/>
    <property type="project" value="UniProtKB-KW"/>
</dbReference>
<keyword evidence="4" id="KW-0479">Metal-binding</keyword>
<dbReference type="GO" id="GO:0003729">
    <property type="term" value="F:mRNA binding"/>
    <property type="evidence" value="ECO:0007669"/>
    <property type="project" value="UniProtKB-ARBA"/>
</dbReference>
<evidence type="ECO:0000259" key="7">
    <source>
        <dbReference type="PROSITE" id="PS50114"/>
    </source>
</evidence>
<dbReference type="GO" id="GO:0043565">
    <property type="term" value="F:sequence-specific DNA binding"/>
    <property type="evidence" value="ECO:0007669"/>
    <property type="project" value="InterPro"/>
</dbReference>
<keyword evidence="4" id="KW-0862">Zinc</keyword>
<dbReference type="InterPro" id="IPR002885">
    <property type="entry name" value="PPR_rpt"/>
</dbReference>
<sequence>MFFGYFFLSENFGRGKERKGNKEMGKQGPCRHCGITSTPLWRNGPPDKPVLCNACGSRWRTKGSLANYTPLHAREGIIDSEELKLTKVKSVSLKPKEPKLPKKKQSYSVVGNEREMPFSDQNFQKKIVEGIQAIDLVLGRQFHVQRVARNFGWLMQVIWQSNVWDSIVPSKKRTYVTRAKPAIEKLTKDLYSIMHQQPSSAFSVSSEEDLLYSSESPMGSFEMGYGSVLIKHLSSKSPEEESEASSFPVDNRPTAGEISMRPPSYNVHNDVEEIKGTSISDAAADGKYKKCTERAAQDDAERHKLQNEKTAILGDPYSPLTTIVLEEKNCAETGGKNVLSAPKFSASSNLATHKRPRDCENQACSEIKGSTRSPKRSHQSGSTNLPSDCSSDPNCIVAASKLIDDAADFLESHGACFSPRSIFSSPLSDRSSILVDDLLVAFPSNTSYPEAQLLYPSLEKKPVSESSQPETGVTNREGSDSIDRSSSFRSMLRFRSPALFARKEKERRLFVPIRCASISQIHSYGTVDFERRPGLKWSSLYRRIATMENEGLRSGAVLDRWEEEEQRLSKWELCRVAKELRKFRRFRLALEVYEWMADQGDRFAFTSSDMAIQVDLLAKVHGISRAEEHFSKLPDVLKDKRTYGALLNVYGQAKMKEKAEAIVETMRNSGYAIDPLPFNVMMTLYMNVGEHDKVPKIIQEMREKNINYDIYSYNIWITNCAAMQNVEEMERVVALMTSDSNINANWTTYTTLATMYIRLGNFEKAQNCLKEAEIRMTGRDRTPFNYLIGLYTSIGKKEDVYRIWNWYKRSFPTMLNLGYQSMLSALIRLGDLDGAEMIYEEWMSNASNYDPKICNILVGWYARNGFVGKAKKGIDRLIEKGGKPKPITWEVLAEGYINEKQLSEALSCMKEAASYEGVNNWRPKPANIASLVALCNEKNEAGSRDLLAEILRSRGFHEREEYKSLISS</sequence>
<dbReference type="PANTHER" id="PTHR45717">
    <property type="entry name" value="OS12G0527900 PROTEIN"/>
    <property type="match status" value="1"/>
</dbReference>
<evidence type="ECO:0000256" key="2">
    <source>
        <dbReference type="ARBA" id="ARBA00022737"/>
    </source>
</evidence>
<accession>A0A6V7QP20</accession>
<dbReference type="AlphaFoldDB" id="A0A6V7QP20"/>